<accession>A0A7V1PTU1</accession>
<dbReference type="PANTHER" id="PTHR42646:SF2">
    <property type="entry name" value="5'-3' EXONUCLEASE FAMILY PROTEIN"/>
    <property type="match status" value="1"/>
</dbReference>
<keyword evidence="1" id="KW-0540">Nuclease</keyword>
<dbReference type="InterPro" id="IPR020046">
    <property type="entry name" value="5-3_exonucl_a-hlix_arch_N"/>
</dbReference>
<evidence type="ECO:0000259" key="3">
    <source>
        <dbReference type="SMART" id="SM00475"/>
    </source>
</evidence>
<dbReference type="GO" id="GO:0033567">
    <property type="term" value="P:DNA replication, Okazaki fragment processing"/>
    <property type="evidence" value="ECO:0007669"/>
    <property type="project" value="InterPro"/>
</dbReference>
<keyword evidence="2" id="KW-0378">Hydrolase</keyword>
<dbReference type="InterPro" id="IPR038969">
    <property type="entry name" value="FEN"/>
</dbReference>
<feature type="non-terminal residue" evidence="4">
    <location>
        <position position="119"/>
    </location>
</feature>
<dbReference type="InterPro" id="IPR029060">
    <property type="entry name" value="PIN-like_dom_sf"/>
</dbReference>
<gene>
    <name evidence="4" type="ORF">ENJ10_00620</name>
</gene>
<proteinExistence type="predicted"/>
<dbReference type="CDD" id="cd09859">
    <property type="entry name" value="PIN_53EXO"/>
    <property type="match status" value="1"/>
</dbReference>
<sequence length="119" mass="13901">MSEKLFLVDGSALYYRSYFAFIRNPLINSKGENTSATFGFLNTMVRLITEEQPHYIAVVFDTGEPTFRHKVYPEYKATRERMPEEMRAQYPRLVDTMKKLNFVLLEKDGYEADDIIGTL</sequence>
<reference evidence="4" key="1">
    <citation type="journal article" date="2020" name="mSystems">
        <title>Genome- and Community-Level Interaction Insights into Carbon Utilization and Element Cycling Functions of Hydrothermarchaeota in Hydrothermal Sediment.</title>
        <authorList>
            <person name="Zhou Z."/>
            <person name="Liu Y."/>
            <person name="Xu W."/>
            <person name="Pan J."/>
            <person name="Luo Z.H."/>
            <person name="Li M."/>
        </authorList>
    </citation>
    <scope>NUCLEOTIDE SEQUENCE [LARGE SCALE GENOMIC DNA]</scope>
    <source>
        <strain evidence="4">HyVt-456</strain>
    </source>
</reference>
<dbReference type="GO" id="GO:0008409">
    <property type="term" value="F:5'-3' exonuclease activity"/>
    <property type="evidence" value="ECO:0007669"/>
    <property type="project" value="InterPro"/>
</dbReference>
<protein>
    <submittedName>
        <fullName evidence="4">DNA polymerase I</fullName>
    </submittedName>
</protein>
<dbReference type="InterPro" id="IPR002421">
    <property type="entry name" value="5-3_exonuclease"/>
</dbReference>
<evidence type="ECO:0000313" key="4">
    <source>
        <dbReference type="EMBL" id="HED09166.1"/>
    </source>
</evidence>
<comment type="caution">
    <text evidence="4">The sequence shown here is derived from an EMBL/GenBank/DDBJ whole genome shotgun (WGS) entry which is preliminary data.</text>
</comment>
<dbReference type="Proteomes" id="UP000886005">
    <property type="component" value="Unassembled WGS sequence"/>
</dbReference>
<evidence type="ECO:0000256" key="2">
    <source>
        <dbReference type="ARBA" id="ARBA00022801"/>
    </source>
</evidence>
<feature type="domain" description="5'-3' exonuclease" evidence="3">
    <location>
        <begin position="3"/>
        <end position="119"/>
    </location>
</feature>
<organism evidence="4">
    <name type="scientific">Caldithrix abyssi</name>
    <dbReference type="NCBI Taxonomy" id="187145"/>
    <lineage>
        <taxon>Bacteria</taxon>
        <taxon>Pseudomonadati</taxon>
        <taxon>Calditrichota</taxon>
        <taxon>Calditrichia</taxon>
        <taxon>Calditrichales</taxon>
        <taxon>Calditrichaceae</taxon>
        <taxon>Caldithrix</taxon>
    </lineage>
</organism>
<dbReference type="Pfam" id="PF02739">
    <property type="entry name" value="5_3_exonuc_N"/>
    <property type="match status" value="1"/>
</dbReference>
<dbReference type="PANTHER" id="PTHR42646">
    <property type="entry name" value="FLAP ENDONUCLEASE XNI"/>
    <property type="match status" value="1"/>
</dbReference>
<evidence type="ECO:0000256" key="1">
    <source>
        <dbReference type="ARBA" id="ARBA00022722"/>
    </source>
</evidence>
<dbReference type="GO" id="GO:0017108">
    <property type="term" value="F:5'-flap endonuclease activity"/>
    <property type="evidence" value="ECO:0007669"/>
    <property type="project" value="InterPro"/>
</dbReference>
<dbReference type="SMART" id="SM00475">
    <property type="entry name" value="53EXOc"/>
    <property type="match status" value="1"/>
</dbReference>
<dbReference type="GO" id="GO:0003677">
    <property type="term" value="F:DNA binding"/>
    <property type="evidence" value="ECO:0007669"/>
    <property type="project" value="InterPro"/>
</dbReference>
<dbReference type="EMBL" id="DRLD01000019">
    <property type="protein sequence ID" value="HED09166.1"/>
    <property type="molecule type" value="Genomic_DNA"/>
</dbReference>
<dbReference type="SUPFAM" id="SSF88723">
    <property type="entry name" value="PIN domain-like"/>
    <property type="match status" value="1"/>
</dbReference>
<dbReference type="Gene3D" id="3.40.50.1010">
    <property type="entry name" value="5'-nuclease"/>
    <property type="match status" value="1"/>
</dbReference>
<name>A0A7V1PTU1_CALAY</name>
<dbReference type="AlphaFoldDB" id="A0A7V1PTU1"/>